<dbReference type="InterPro" id="IPR045864">
    <property type="entry name" value="aa-tRNA-synth_II/BPL/LPL"/>
</dbReference>
<dbReference type="PANTHER" id="PTHR12835">
    <property type="entry name" value="BIOTIN PROTEIN LIGASE"/>
    <property type="match status" value="1"/>
</dbReference>
<name>A0ABD3SP75_9STRA</name>
<gene>
    <name evidence="2" type="ORF">ACHAXA_003641</name>
</gene>
<protein>
    <recommendedName>
        <fullName evidence="4">BPL/LPL catalytic domain-containing protein</fullName>
    </recommendedName>
</protein>
<dbReference type="Proteomes" id="UP001530377">
    <property type="component" value="Unassembled WGS sequence"/>
</dbReference>
<feature type="compositionally biased region" description="Low complexity" evidence="1">
    <location>
        <begin position="91"/>
        <end position="115"/>
    </location>
</feature>
<feature type="compositionally biased region" description="Low complexity" evidence="1">
    <location>
        <begin position="157"/>
        <end position="166"/>
    </location>
</feature>
<dbReference type="AlphaFoldDB" id="A0ABD3SP75"/>
<sequence>MVNLKEEKCCSRCFAIILVVLSTFIARGGGVRGRGVVAIIAASGGGGRIRVAAGNDGGDRGRGGIVVASSSLARMTMRPRKEDGGRGDHYSSSSSFFAYAAPTSSSYPPRRPSSAVRDATPSSYSTHQRPSSSSLSDDNTNEATGSSSCGVDEDVESSTSLSTPSWSYHPDDPEMWLYHVETTTSTMDEARRIVEGKFALHREHDDDVDNDGAPPATIPNTFLVSATAQTNGRGTSNRNWEGSRGGNALFTIGVPQSSWTDGLRTMNGGISVPLTLLPLKVGSLVAFHTRRAMRGCVPKVVRDDASKNMPGVTVKWPNDVLLRVDDGNDGPLSSSSSSSSSSGHCYEKIAGILVETSRDWFLIGIGINVGYAPHVPNEGDNRGRKATCLARYCRANDDETAVIVGVVEEGDVEDDEATATDRRRGVVEERHWIEESRKLATDIAYDLHFWLNSDAGQQHSGESILEDWKSYVDWDMELTLRDTPDRERVTLEGVLEDGRAVVKEVDTGRTRTLVSDYFL</sequence>
<dbReference type="SUPFAM" id="SSF55681">
    <property type="entry name" value="Class II aaRS and biotin synthetases"/>
    <property type="match status" value="1"/>
</dbReference>
<dbReference type="EMBL" id="JALLPB020000023">
    <property type="protein sequence ID" value="KAL3826317.1"/>
    <property type="molecule type" value="Genomic_DNA"/>
</dbReference>
<feature type="compositionally biased region" description="Polar residues" evidence="1">
    <location>
        <begin position="120"/>
        <end position="149"/>
    </location>
</feature>
<reference evidence="2 3" key="1">
    <citation type="submission" date="2024-10" db="EMBL/GenBank/DDBJ databases">
        <title>Updated reference genomes for cyclostephanoid diatoms.</title>
        <authorList>
            <person name="Roberts W.R."/>
            <person name="Alverson A.J."/>
        </authorList>
    </citation>
    <scope>NUCLEOTIDE SEQUENCE [LARGE SCALE GENOMIC DNA]</scope>
    <source>
        <strain evidence="2 3">AJA228-03</strain>
    </source>
</reference>
<evidence type="ECO:0000313" key="3">
    <source>
        <dbReference type="Proteomes" id="UP001530377"/>
    </source>
</evidence>
<feature type="region of interest" description="Disordered" evidence="1">
    <location>
        <begin position="71"/>
        <end position="166"/>
    </location>
</feature>
<comment type="caution">
    <text evidence="2">The sequence shown here is derived from an EMBL/GenBank/DDBJ whole genome shotgun (WGS) entry which is preliminary data.</text>
</comment>
<proteinExistence type="predicted"/>
<accession>A0ABD3SP75</accession>
<feature type="compositionally biased region" description="Basic and acidic residues" evidence="1">
    <location>
        <begin position="79"/>
        <end position="89"/>
    </location>
</feature>
<evidence type="ECO:0000256" key="1">
    <source>
        <dbReference type="SAM" id="MobiDB-lite"/>
    </source>
</evidence>
<evidence type="ECO:0008006" key="4">
    <source>
        <dbReference type="Google" id="ProtNLM"/>
    </source>
</evidence>
<keyword evidence="3" id="KW-1185">Reference proteome</keyword>
<evidence type="ECO:0000313" key="2">
    <source>
        <dbReference type="EMBL" id="KAL3826317.1"/>
    </source>
</evidence>
<organism evidence="2 3">
    <name type="scientific">Cyclostephanos tholiformis</name>
    <dbReference type="NCBI Taxonomy" id="382380"/>
    <lineage>
        <taxon>Eukaryota</taxon>
        <taxon>Sar</taxon>
        <taxon>Stramenopiles</taxon>
        <taxon>Ochrophyta</taxon>
        <taxon>Bacillariophyta</taxon>
        <taxon>Coscinodiscophyceae</taxon>
        <taxon>Thalassiosirophycidae</taxon>
        <taxon>Stephanodiscales</taxon>
        <taxon>Stephanodiscaceae</taxon>
        <taxon>Cyclostephanos</taxon>
    </lineage>
</organism>
<dbReference type="PANTHER" id="PTHR12835:SF5">
    <property type="entry name" value="BIOTIN--PROTEIN LIGASE"/>
    <property type="match status" value="1"/>
</dbReference>
<dbReference type="Gene3D" id="3.30.930.10">
    <property type="entry name" value="Bira Bifunctional Protein, Domain 2"/>
    <property type="match status" value="1"/>
</dbReference>